<proteinExistence type="predicted"/>
<feature type="region of interest" description="Disordered" evidence="1">
    <location>
        <begin position="78"/>
        <end position="148"/>
    </location>
</feature>
<evidence type="ECO:0000313" key="2">
    <source>
        <dbReference type="EMBL" id="KAK0540387.1"/>
    </source>
</evidence>
<sequence>MEQHAQSDDLCAAFHSFYENFMGASSSALPGPRSQPAAAHSLHAQEYAYEGYLHPHGYPHHDLSAAHAGPVHTGGMTGNTRASIGGYSTSGSSSTRLTPGSPMSSHLGMSVTPRSSGLSSSAATQRDGTLTPLTTVGSGSGSESGYGAGAHAHKRMRLEDGHQIRGLVDSRMQYPSALHPGVAAGAHMQQHFEASAWAPQPYPPDFCPQHMPSSDDYYIYPHPSSDFTVYDYDPGWHDGAHYYFDEQEYEEQLRSLRVQHEQQQGQRRRGKLTAERRYRAGETIRIPVKQEPRKDGKAQGGRAGAKDKRSAREAGGTTTAVPIERNQERIASANAPPQAYLEVHTLFVRPPASLFEERERNRIREERRRRVEVKTEEGEQLSEKAAGKRRQVASLESSGGRQPSKRHGTRRVFGPSVCEWTYEYQDGGAPASLGTIKAEDGTVIPPFKRKRGRPPVRDALEVALQTGVPLHPWAEPLPTAPSLKMEESPAEAGPSEERKYVPAPETRKGVDRLGRVCEFPLPAAQLPYAKTMREQYRTFAAPGRARLDLERMWGHRVKVWQAERGRALRPYQQGRKDGRKEAGSAQPAPVFLRRNVEWGRRRVSKWDCGDTA</sequence>
<evidence type="ECO:0000256" key="1">
    <source>
        <dbReference type="SAM" id="MobiDB-lite"/>
    </source>
</evidence>
<feature type="compositionally biased region" description="Polar residues" evidence="1">
    <location>
        <begin position="112"/>
        <end position="136"/>
    </location>
</feature>
<dbReference type="EMBL" id="JAPDMQ010000014">
    <property type="protein sequence ID" value="KAK0540387.1"/>
    <property type="molecule type" value="Genomic_DNA"/>
</dbReference>
<protein>
    <submittedName>
        <fullName evidence="2">Uncharacterized protein</fullName>
    </submittedName>
</protein>
<evidence type="ECO:0000313" key="3">
    <source>
        <dbReference type="Proteomes" id="UP001176521"/>
    </source>
</evidence>
<dbReference type="Proteomes" id="UP001176521">
    <property type="component" value="Unassembled WGS sequence"/>
</dbReference>
<organism evidence="2 3">
    <name type="scientific">Tilletia horrida</name>
    <dbReference type="NCBI Taxonomy" id="155126"/>
    <lineage>
        <taxon>Eukaryota</taxon>
        <taxon>Fungi</taxon>
        <taxon>Dikarya</taxon>
        <taxon>Basidiomycota</taxon>
        <taxon>Ustilaginomycotina</taxon>
        <taxon>Exobasidiomycetes</taxon>
        <taxon>Tilletiales</taxon>
        <taxon>Tilletiaceae</taxon>
        <taxon>Tilletia</taxon>
    </lineage>
</organism>
<dbReference type="AlphaFoldDB" id="A0AAN6GHD9"/>
<feature type="compositionally biased region" description="Low complexity" evidence="1">
    <location>
        <begin position="83"/>
        <end position="101"/>
    </location>
</feature>
<comment type="caution">
    <text evidence="2">The sequence shown here is derived from an EMBL/GenBank/DDBJ whole genome shotgun (WGS) entry which is preliminary data.</text>
</comment>
<feature type="region of interest" description="Disordered" evidence="1">
    <location>
        <begin position="368"/>
        <end position="411"/>
    </location>
</feature>
<feature type="region of interest" description="Disordered" evidence="1">
    <location>
        <begin position="480"/>
        <end position="499"/>
    </location>
</feature>
<reference evidence="2" key="1">
    <citation type="journal article" date="2023" name="PhytoFront">
        <title>Draft Genome Resources of Seven Strains of Tilletia horrida, Causal Agent of Kernel Smut of Rice.</title>
        <authorList>
            <person name="Khanal S."/>
            <person name="Antony Babu S."/>
            <person name="Zhou X.G."/>
        </authorList>
    </citation>
    <scope>NUCLEOTIDE SEQUENCE</scope>
    <source>
        <strain evidence="2">TX3</strain>
    </source>
</reference>
<feature type="compositionally biased region" description="Gly residues" evidence="1">
    <location>
        <begin position="138"/>
        <end position="148"/>
    </location>
</feature>
<gene>
    <name evidence="2" type="ORF">OC842_000501</name>
</gene>
<feature type="compositionally biased region" description="Basic and acidic residues" evidence="1">
    <location>
        <begin position="287"/>
        <end position="297"/>
    </location>
</feature>
<keyword evidence="3" id="KW-1185">Reference proteome</keyword>
<feature type="region of interest" description="Disordered" evidence="1">
    <location>
        <begin position="287"/>
        <end position="319"/>
    </location>
</feature>
<name>A0AAN6GHD9_9BASI</name>
<feature type="compositionally biased region" description="Basic and acidic residues" evidence="1">
    <location>
        <begin position="368"/>
        <end position="386"/>
    </location>
</feature>
<accession>A0AAN6GHD9</accession>